<dbReference type="GO" id="GO:0016987">
    <property type="term" value="F:sigma factor activity"/>
    <property type="evidence" value="ECO:0007669"/>
    <property type="project" value="UniProtKB-KW"/>
</dbReference>
<dbReference type="SUPFAM" id="SSF46894">
    <property type="entry name" value="C-terminal effector domain of the bipartite response regulators"/>
    <property type="match status" value="1"/>
</dbReference>
<keyword evidence="1" id="KW-0805">Transcription regulation</keyword>
<evidence type="ECO:0000259" key="5">
    <source>
        <dbReference type="Pfam" id="PF08281"/>
    </source>
</evidence>
<dbReference type="NCBIfam" id="TIGR02937">
    <property type="entry name" value="sigma70-ECF"/>
    <property type="match status" value="1"/>
</dbReference>
<accession>A0A6J6UKS1</accession>
<dbReference type="Pfam" id="PF08281">
    <property type="entry name" value="Sigma70_r4_2"/>
    <property type="match status" value="1"/>
</dbReference>
<dbReference type="AlphaFoldDB" id="A0A6J6UKS1"/>
<name>A0A6J6UKS1_9ZZZZ</name>
<organism evidence="6">
    <name type="scientific">freshwater metagenome</name>
    <dbReference type="NCBI Taxonomy" id="449393"/>
    <lineage>
        <taxon>unclassified sequences</taxon>
        <taxon>metagenomes</taxon>
        <taxon>ecological metagenomes</taxon>
    </lineage>
</organism>
<evidence type="ECO:0000256" key="1">
    <source>
        <dbReference type="ARBA" id="ARBA00023015"/>
    </source>
</evidence>
<dbReference type="InterPro" id="IPR013325">
    <property type="entry name" value="RNA_pol_sigma_r2"/>
</dbReference>
<reference evidence="6" key="1">
    <citation type="submission" date="2020-05" db="EMBL/GenBank/DDBJ databases">
        <authorList>
            <person name="Chiriac C."/>
            <person name="Salcher M."/>
            <person name="Ghai R."/>
            <person name="Kavagutti S V."/>
        </authorList>
    </citation>
    <scope>NUCLEOTIDE SEQUENCE</scope>
</reference>
<gene>
    <name evidence="6" type="ORF">UFOPK2810_01315</name>
</gene>
<dbReference type="InterPro" id="IPR013249">
    <property type="entry name" value="RNA_pol_sigma70_r4_t2"/>
</dbReference>
<evidence type="ECO:0000256" key="2">
    <source>
        <dbReference type="ARBA" id="ARBA00023082"/>
    </source>
</evidence>
<dbReference type="InterPro" id="IPR014284">
    <property type="entry name" value="RNA_pol_sigma-70_dom"/>
</dbReference>
<dbReference type="GO" id="GO:0006352">
    <property type="term" value="P:DNA-templated transcription initiation"/>
    <property type="evidence" value="ECO:0007669"/>
    <property type="project" value="InterPro"/>
</dbReference>
<dbReference type="InterPro" id="IPR039425">
    <property type="entry name" value="RNA_pol_sigma-70-like"/>
</dbReference>
<feature type="domain" description="RNA polymerase sigma factor 70 region 4 type 2" evidence="5">
    <location>
        <begin position="105"/>
        <end position="154"/>
    </location>
</feature>
<evidence type="ECO:0000256" key="3">
    <source>
        <dbReference type="ARBA" id="ARBA00023125"/>
    </source>
</evidence>
<dbReference type="InterPro" id="IPR016032">
    <property type="entry name" value="Sig_transdc_resp-reg_C-effctor"/>
</dbReference>
<protein>
    <submittedName>
        <fullName evidence="6">Unannotated protein</fullName>
    </submittedName>
</protein>
<evidence type="ECO:0000313" key="6">
    <source>
        <dbReference type="EMBL" id="CAB4760382.1"/>
    </source>
</evidence>
<keyword evidence="4" id="KW-0804">Transcription</keyword>
<dbReference type="EMBL" id="CAEZYZ010000242">
    <property type="protein sequence ID" value="CAB4760382.1"/>
    <property type="molecule type" value="Genomic_DNA"/>
</dbReference>
<sequence length="174" mass="19191">MSTLEYQQVHEAATFRARSHPTRPSPQDVEDIAQETVARYAKQEPGSIENPAAWANTVAGNLCASLARSPGRRQAEMDDDDPGALNRFLLGRSSSWGAIVREQAGVLLAMLTPRERELIQLVAEDTPQSEIAEIMGYANADSVKVTLNRIRKKIKDGSDAAGLETCWEEHSRPY</sequence>
<evidence type="ECO:0000256" key="4">
    <source>
        <dbReference type="ARBA" id="ARBA00023163"/>
    </source>
</evidence>
<keyword evidence="2" id="KW-0731">Sigma factor</keyword>
<keyword evidence="3" id="KW-0238">DNA-binding</keyword>
<dbReference type="PANTHER" id="PTHR43133:SF8">
    <property type="entry name" value="RNA POLYMERASE SIGMA FACTOR HI_1459-RELATED"/>
    <property type="match status" value="1"/>
</dbReference>
<dbReference type="InterPro" id="IPR036388">
    <property type="entry name" value="WH-like_DNA-bd_sf"/>
</dbReference>
<dbReference type="Gene3D" id="1.10.1740.10">
    <property type="match status" value="1"/>
</dbReference>
<dbReference type="PANTHER" id="PTHR43133">
    <property type="entry name" value="RNA POLYMERASE ECF-TYPE SIGMA FACTO"/>
    <property type="match status" value="1"/>
</dbReference>
<dbReference type="SUPFAM" id="SSF88946">
    <property type="entry name" value="Sigma2 domain of RNA polymerase sigma factors"/>
    <property type="match status" value="1"/>
</dbReference>
<proteinExistence type="predicted"/>
<dbReference type="Gene3D" id="1.10.10.10">
    <property type="entry name" value="Winged helix-like DNA-binding domain superfamily/Winged helix DNA-binding domain"/>
    <property type="match status" value="1"/>
</dbReference>
<dbReference type="GO" id="GO:0003677">
    <property type="term" value="F:DNA binding"/>
    <property type="evidence" value="ECO:0007669"/>
    <property type="project" value="UniProtKB-KW"/>
</dbReference>